<name>A0AAW3FG96_9BACT</name>
<protein>
    <submittedName>
        <fullName evidence="3">Ubiquitin carboxyl-hydrolase</fullName>
    </submittedName>
</protein>
<evidence type="ECO:0000313" key="4">
    <source>
        <dbReference type="Proteomes" id="UP000029533"/>
    </source>
</evidence>
<reference evidence="3 4" key="1">
    <citation type="submission" date="2014-07" db="EMBL/GenBank/DDBJ databases">
        <authorList>
            <person name="McCorrison J."/>
            <person name="Sanka R."/>
            <person name="Torralba M."/>
            <person name="Gillis M."/>
            <person name="Haft D.H."/>
            <person name="Methe B."/>
            <person name="Sutton G."/>
            <person name="Nelson K.E."/>
        </authorList>
    </citation>
    <scope>NUCLEOTIDE SEQUENCE [LARGE SCALE GENOMIC DNA]</scope>
    <source>
        <strain evidence="3 4">DNF00424</strain>
    </source>
</reference>
<accession>A0AAW3FG96</accession>
<comment type="caution">
    <text evidence="3">The sequence shown here is derived from an EMBL/GenBank/DDBJ whole genome shotgun (WGS) entry which is preliminary data.</text>
</comment>
<dbReference type="AlphaFoldDB" id="A0AAW3FG96"/>
<proteinExistence type="predicted"/>
<feature type="region of interest" description="Disordered" evidence="1">
    <location>
        <begin position="29"/>
        <end position="51"/>
    </location>
</feature>
<feature type="transmembrane region" description="Helical" evidence="2">
    <location>
        <begin position="72"/>
        <end position="96"/>
    </location>
</feature>
<gene>
    <name evidence="3" type="ORF">HMPREF2132_03785</name>
</gene>
<evidence type="ECO:0000313" key="3">
    <source>
        <dbReference type="EMBL" id="KGF28819.1"/>
    </source>
</evidence>
<sequence>MMFFQSSRPRRFHHEYMYVDERKELLKELERRNRQETSGESTTQDSYHEQMQKRIAGSLRPRILRHRSIRYTALWVALALSAGVIVLFIILFFSLIG</sequence>
<evidence type="ECO:0000256" key="1">
    <source>
        <dbReference type="SAM" id="MobiDB-lite"/>
    </source>
</evidence>
<organism evidence="3 4">
    <name type="scientific">Prevotella histicola JCM 15637 = DNF00424</name>
    <dbReference type="NCBI Taxonomy" id="1236504"/>
    <lineage>
        <taxon>Bacteria</taxon>
        <taxon>Pseudomonadati</taxon>
        <taxon>Bacteroidota</taxon>
        <taxon>Bacteroidia</taxon>
        <taxon>Bacteroidales</taxon>
        <taxon>Prevotellaceae</taxon>
        <taxon>Prevotella</taxon>
    </lineage>
</organism>
<keyword evidence="2" id="KW-0812">Transmembrane</keyword>
<keyword evidence="2" id="KW-1133">Transmembrane helix</keyword>
<evidence type="ECO:0000256" key="2">
    <source>
        <dbReference type="SAM" id="Phobius"/>
    </source>
</evidence>
<dbReference type="Proteomes" id="UP000029533">
    <property type="component" value="Unassembled WGS sequence"/>
</dbReference>
<keyword evidence="2" id="KW-0472">Membrane</keyword>
<dbReference type="EMBL" id="JRNJ01000037">
    <property type="protein sequence ID" value="KGF28819.1"/>
    <property type="molecule type" value="Genomic_DNA"/>
</dbReference>